<feature type="region of interest" description="Disordered" evidence="1">
    <location>
        <begin position="60"/>
        <end position="116"/>
    </location>
</feature>
<protein>
    <submittedName>
        <fullName evidence="2">Uncharacterized protein</fullName>
    </submittedName>
</protein>
<feature type="compositionally biased region" description="Basic and acidic residues" evidence="1">
    <location>
        <begin position="96"/>
        <end position="116"/>
    </location>
</feature>
<comment type="caution">
    <text evidence="2">The sequence shown here is derived from an EMBL/GenBank/DDBJ whole genome shotgun (WGS) entry which is preliminary data.</text>
</comment>
<organism evidence="2 3">
    <name type="scientific">Caerostris extrusa</name>
    <name type="common">Bark spider</name>
    <name type="synonym">Caerostris bankana</name>
    <dbReference type="NCBI Taxonomy" id="172846"/>
    <lineage>
        <taxon>Eukaryota</taxon>
        <taxon>Metazoa</taxon>
        <taxon>Ecdysozoa</taxon>
        <taxon>Arthropoda</taxon>
        <taxon>Chelicerata</taxon>
        <taxon>Arachnida</taxon>
        <taxon>Araneae</taxon>
        <taxon>Araneomorphae</taxon>
        <taxon>Entelegynae</taxon>
        <taxon>Araneoidea</taxon>
        <taxon>Araneidae</taxon>
        <taxon>Caerostris</taxon>
    </lineage>
</organism>
<accession>A0AAV4XS77</accession>
<dbReference type="EMBL" id="BPLR01018225">
    <property type="protein sequence ID" value="GIY97887.1"/>
    <property type="molecule type" value="Genomic_DNA"/>
</dbReference>
<gene>
    <name evidence="2" type="ORF">CEXT_75601</name>
</gene>
<evidence type="ECO:0000313" key="3">
    <source>
        <dbReference type="Proteomes" id="UP001054945"/>
    </source>
</evidence>
<reference evidence="2 3" key="1">
    <citation type="submission" date="2021-06" db="EMBL/GenBank/DDBJ databases">
        <title>Caerostris extrusa draft genome.</title>
        <authorList>
            <person name="Kono N."/>
            <person name="Arakawa K."/>
        </authorList>
    </citation>
    <scope>NUCLEOTIDE SEQUENCE [LARGE SCALE GENOMIC DNA]</scope>
</reference>
<evidence type="ECO:0000256" key="1">
    <source>
        <dbReference type="SAM" id="MobiDB-lite"/>
    </source>
</evidence>
<evidence type="ECO:0000313" key="2">
    <source>
        <dbReference type="EMBL" id="GIY97887.1"/>
    </source>
</evidence>
<proteinExistence type="predicted"/>
<dbReference type="Proteomes" id="UP001054945">
    <property type="component" value="Unassembled WGS sequence"/>
</dbReference>
<feature type="compositionally biased region" description="Polar residues" evidence="1">
    <location>
        <begin position="63"/>
        <end position="93"/>
    </location>
</feature>
<sequence length="116" mass="13214">MIMPTTSSASCMQKEWILPRPTNSTVQLTTLMAMLKILHTRARTITTIIRRYRIPYQLHPHDNCSSPNSIAPDSTNSQSLGTPTNFGNYTTLPRSDYSDHPDSKNMRFQESLEDKI</sequence>
<keyword evidence="3" id="KW-1185">Reference proteome</keyword>
<dbReference type="AlphaFoldDB" id="A0AAV4XS77"/>
<name>A0AAV4XS77_CAEEX</name>